<dbReference type="GO" id="GO:0030366">
    <property type="term" value="F:molybdopterin synthase activity"/>
    <property type="evidence" value="ECO:0007669"/>
    <property type="project" value="UniProtKB-EC"/>
</dbReference>
<dbReference type="RefSeq" id="WP_176639070.1">
    <property type="nucleotide sequence ID" value="NZ_JABXXP010000029.1"/>
</dbReference>
<evidence type="ECO:0000256" key="3">
    <source>
        <dbReference type="ARBA" id="ARBA00011950"/>
    </source>
</evidence>
<proteinExistence type="inferred from homology"/>
<evidence type="ECO:0000256" key="6">
    <source>
        <dbReference type="ARBA" id="ARBA00025448"/>
    </source>
</evidence>
<evidence type="ECO:0000256" key="5">
    <source>
        <dbReference type="ARBA" id="ARBA00023150"/>
    </source>
</evidence>
<dbReference type="EMBL" id="JABXXP010000029">
    <property type="protein sequence ID" value="NVN10290.1"/>
    <property type="molecule type" value="Genomic_DNA"/>
</dbReference>
<dbReference type="PANTHER" id="PTHR23404">
    <property type="entry name" value="MOLYBDOPTERIN SYNTHASE RELATED"/>
    <property type="match status" value="1"/>
</dbReference>
<evidence type="ECO:0000313" key="14">
    <source>
        <dbReference type="Proteomes" id="UP000534870"/>
    </source>
</evidence>
<dbReference type="InterPro" id="IPR036563">
    <property type="entry name" value="MoaE_sf"/>
</dbReference>
<reference evidence="13 14" key="1">
    <citation type="submission" date="2020-06" db="EMBL/GenBank/DDBJ databases">
        <title>Description of novel acetic acid bacteria.</title>
        <authorList>
            <person name="Sombolestani A."/>
        </authorList>
    </citation>
    <scope>NUCLEOTIDE SEQUENCE [LARGE SCALE GENOMIC DNA]</scope>
    <source>
        <strain evidence="13 14">LMG 31431</strain>
    </source>
</reference>
<comment type="caution">
    <text evidence="13">The sequence shown here is derived from an EMBL/GenBank/DDBJ whole genome shotgun (WGS) entry which is preliminary data.</text>
</comment>
<organism evidence="13 14">
    <name type="scientific">Nguyenibacter vanlangensis</name>
    <dbReference type="NCBI Taxonomy" id="1216886"/>
    <lineage>
        <taxon>Bacteria</taxon>
        <taxon>Pseudomonadati</taxon>
        <taxon>Pseudomonadota</taxon>
        <taxon>Alphaproteobacteria</taxon>
        <taxon>Acetobacterales</taxon>
        <taxon>Acetobacteraceae</taxon>
        <taxon>Nguyenibacter</taxon>
    </lineage>
</organism>
<dbReference type="EC" id="2.8.1.12" evidence="3"/>
<dbReference type="InterPro" id="IPR003448">
    <property type="entry name" value="Mopterin_biosynth_MoaE"/>
</dbReference>
<dbReference type="CDD" id="cd00756">
    <property type="entry name" value="MoaE"/>
    <property type="match status" value="1"/>
</dbReference>
<evidence type="ECO:0000256" key="7">
    <source>
        <dbReference type="ARBA" id="ARBA00026066"/>
    </source>
</evidence>
<evidence type="ECO:0000256" key="12">
    <source>
        <dbReference type="ARBA" id="ARBA00049878"/>
    </source>
</evidence>
<gene>
    <name evidence="13" type="ORF">HUK84_03855</name>
</gene>
<protein>
    <recommendedName>
        <fullName evidence="4">Molybdopterin synthase catalytic subunit</fullName>
        <ecNumber evidence="3">2.8.1.12</ecNumber>
    </recommendedName>
    <alternativeName>
        <fullName evidence="10">MPT synthase subunit 2</fullName>
    </alternativeName>
    <alternativeName>
        <fullName evidence="8">Molybdenum cofactor biosynthesis protein E</fullName>
    </alternativeName>
    <alternativeName>
        <fullName evidence="9">Molybdopterin-converting factor large subunit</fullName>
    </alternativeName>
    <alternativeName>
        <fullName evidence="11">Molybdopterin-converting factor subunit 2</fullName>
    </alternativeName>
</protein>
<accession>A0A7Y7IUZ8</accession>
<name>A0A7Y7IUZ8_9PROT</name>
<comment type="subunit">
    <text evidence="7">Heterotetramer of 2 MoaD subunits and 2 MoaE subunits. Also stable as homodimer. The enzyme changes between these two forms during catalysis.</text>
</comment>
<evidence type="ECO:0000313" key="13">
    <source>
        <dbReference type="EMBL" id="NVN10290.1"/>
    </source>
</evidence>
<evidence type="ECO:0000256" key="1">
    <source>
        <dbReference type="ARBA" id="ARBA00005046"/>
    </source>
</evidence>
<evidence type="ECO:0000256" key="9">
    <source>
        <dbReference type="ARBA" id="ARBA00030407"/>
    </source>
</evidence>
<sequence>MRIDVRVQPESFSLDAEIAHLAQAGHDVGGIGAFLGLVRAEDGLQALTLEHYPGMTESMMTRIVRQAGARFGLLACTVIHRVGRLPVGAPIVLVLCAAPHRAAALDGTAFVIDWLKTRAPFWKRQDYADGRTNWVEARCSDDQATARWTETGLMS</sequence>
<comment type="similarity">
    <text evidence="2">Belongs to the MoaE family.</text>
</comment>
<dbReference type="Gene3D" id="3.90.1170.40">
    <property type="entry name" value="Molybdopterin biosynthesis MoaE subunit"/>
    <property type="match status" value="1"/>
</dbReference>
<dbReference type="SUPFAM" id="SSF54690">
    <property type="entry name" value="Molybdopterin synthase subunit MoaE"/>
    <property type="match status" value="1"/>
</dbReference>
<evidence type="ECO:0000256" key="4">
    <source>
        <dbReference type="ARBA" id="ARBA00013858"/>
    </source>
</evidence>
<evidence type="ECO:0000256" key="8">
    <source>
        <dbReference type="ARBA" id="ARBA00029745"/>
    </source>
</evidence>
<evidence type="ECO:0000256" key="2">
    <source>
        <dbReference type="ARBA" id="ARBA00005426"/>
    </source>
</evidence>
<keyword evidence="5" id="KW-0501">Molybdenum cofactor biosynthesis</keyword>
<evidence type="ECO:0000256" key="11">
    <source>
        <dbReference type="ARBA" id="ARBA00032474"/>
    </source>
</evidence>
<comment type="pathway">
    <text evidence="1">Cofactor biosynthesis; molybdopterin biosynthesis.</text>
</comment>
<evidence type="ECO:0000256" key="10">
    <source>
        <dbReference type="ARBA" id="ARBA00030781"/>
    </source>
</evidence>
<dbReference type="AlphaFoldDB" id="A0A7Y7IUZ8"/>
<dbReference type="Pfam" id="PF02391">
    <property type="entry name" value="MoaE"/>
    <property type="match status" value="1"/>
</dbReference>
<comment type="function">
    <text evidence="6">Converts molybdopterin precursor Z into molybdopterin. This requires the incorporation of two sulfur atoms into precursor Z to generate a dithiolene group. The sulfur is provided by MoaD.</text>
</comment>
<dbReference type="Proteomes" id="UP000534870">
    <property type="component" value="Unassembled WGS sequence"/>
</dbReference>
<comment type="catalytic activity">
    <reaction evidence="12">
        <text>2 [molybdopterin-synthase sulfur-carrier protein]-C-terminal-Gly-aminoethanethioate + cyclic pyranopterin phosphate + H2O = molybdopterin + 2 [molybdopterin-synthase sulfur-carrier protein]-C-terminal Gly-Gly + 2 H(+)</text>
        <dbReference type="Rhea" id="RHEA:26333"/>
        <dbReference type="Rhea" id="RHEA-COMP:12202"/>
        <dbReference type="Rhea" id="RHEA-COMP:19907"/>
        <dbReference type="ChEBI" id="CHEBI:15377"/>
        <dbReference type="ChEBI" id="CHEBI:15378"/>
        <dbReference type="ChEBI" id="CHEBI:58698"/>
        <dbReference type="ChEBI" id="CHEBI:59648"/>
        <dbReference type="ChEBI" id="CHEBI:90778"/>
        <dbReference type="ChEBI" id="CHEBI:232372"/>
        <dbReference type="EC" id="2.8.1.12"/>
    </reaction>
</comment>
<dbReference type="GO" id="GO:0006777">
    <property type="term" value="P:Mo-molybdopterin cofactor biosynthetic process"/>
    <property type="evidence" value="ECO:0007669"/>
    <property type="project" value="UniProtKB-KW"/>
</dbReference>
<dbReference type="UniPathway" id="UPA00344"/>